<organism evidence="2 3">
    <name type="scientific">Erythrobacter mangrovi</name>
    <dbReference type="NCBI Taxonomy" id="2739433"/>
    <lineage>
        <taxon>Bacteria</taxon>
        <taxon>Pseudomonadati</taxon>
        <taxon>Pseudomonadota</taxon>
        <taxon>Alphaproteobacteria</taxon>
        <taxon>Sphingomonadales</taxon>
        <taxon>Erythrobacteraceae</taxon>
        <taxon>Erythrobacter/Porphyrobacter group</taxon>
        <taxon>Erythrobacter</taxon>
    </lineage>
</organism>
<dbReference type="AlphaFoldDB" id="A0A7D4BBT4"/>
<name>A0A7D4BBT4_9SPHN</name>
<protein>
    <submittedName>
        <fullName evidence="2">DUF2975 domain-containing protein</fullName>
    </submittedName>
</protein>
<dbReference type="EMBL" id="CP053921">
    <property type="protein sequence ID" value="QKG72241.1"/>
    <property type="molecule type" value="Genomic_DNA"/>
</dbReference>
<keyword evidence="1" id="KW-1133">Transmembrane helix</keyword>
<dbReference type="Proteomes" id="UP000504693">
    <property type="component" value="Chromosome"/>
</dbReference>
<keyword evidence="3" id="KW-1185">Reference proteome</keyword>
<reference evidence="2 3" key="1">
    <citation type="submission" date="2020-05" db="EMBL/GenBank/DDBJ databases">
        <title>Erythrobacter mangrovi sp. nov., isolated from rhizosphere soil of mangrove plant (Kandelia candel).</title>
        <authorList>
            <person name="Ye Y.H."/>
        </authorList>
    </citation>
    <scope>NUCLEOTIDE SEQUENCE [LARGE SCALE GENOMIC DNA]</scope>
    <source>
        <strain evidence="2 3">EB310</strain>
    </source>
</reference>
<dbReference type="RefSeq" id="WP_173215315.1">
    <property type="nucleotide sequence ID" value="NZ_CP053921.1"/>
</dbReference>
<accession>A0A7D4BBT4</accession>
<evidence type="ECO:0000313" key="3">
    <source>
        <dbReference type="Proteomes" id="UP000504693"/>
    </source>
</evidence>
<feature type="transmembrane region" description="Helical" evidence="1">
    <location>
        <begin position="130"/>
        <end position="151"/>
    </location>
</feature>
<sequence length="168" mass="18525">MLPLLVRALRITNWLNWTAAAILALLLAVMIFRPETPRDIVAQVIASEEASEVAIIWFKWACVMSLPVCIATHLILTRVIAMIRDTQTGAGFSEANADRLSVIAWALLAINVVDLIFGQLSVWASTVSGLYFGWSLSLTGWFAVPLLFVLARLLREGAQMRDDLEGTV</sequence>
<keyword evidence="1" id="KW-0472">Membrane</keyword>
<dbReference type="InterPro" id="IPR021354">
    <property type="entry name" value="DUF2975"/>
</dbReference>
<feature type="transmembrane region" description="Helical" evidence="1">
    <location>
        <begin position="12"/>
        <end position="32"/>
    </location>
</feature>
<feature type="transmembrane region" description="Helical" evidence="1">
    <location>
        <begin position="102"/>
        <end position="124"/>
    </location>
</feature>
<gene>
    <name evidence="2" type="ORF">HQR01_13175</name>
</gene>
<evidence type="ECO:0000313" key="2">
    <source>
        <dbReference type="EMBL" id="QKG72241.1"/>
    </source>
</evidence>
<keyword evidence="1" id="KW-0812">Transmembrane</keyword>
<evidence type="ECO:0000256" key="1">
    <source>
        <dbReference type="SAM" id="Phobius"/>
    </source>
</evidence>
<dbReference type="KEGG" id="emv:HQR01_13175"/>
<dbReference type="Pfam" id="PF11188">
    <property type="entry name" value="DUF2975"/>
    <property type="match status" value="1"/>
</dbReference>
<feature type="transmembrane region" description="Helical" evidence="1">
    <location>
        <begin position="57"/>
        <end position="81"/>
    </location>
</feature>
<proteinExistence type="predicted"/>